<evidence type="ECO:0000313" key="9">
    <source>
        <dbReference type="Proteomes" id="UP001314263"/>
    </source>
</evidence>
<evidence type="ECO:0000256" key="5">
    <source>
        <dbReference type="SAM" id="MobiDB-lite"/>
    </source>
</evidence>
<evidence type="ECO:0000256" key="2">
    <source>
        <dbReference type="ARBA" id="ARBA00022517"/>
    </source>
</evidence>
<dbReference type="InterPro" id="IPR036976">
    <property type="entry name" value="RimM_N_sf"/>
</dbReference>
<evidence type="ECO:0000313" key="8">
    <source>
        <dbReference type="EMBL" id="CAK0784479.1"/>
    </source>
</evidence>
<gene>
    <name evidence="8" type="ORF">CVIRNUC_007683</name>
</gene>
<feature type="domain" description="RimM N-terminal" evidence="6">
    <location>
        <begin position="115"/>
        <end position="205"/>
    </location>
</feature>
<accession>A0AAV1IBS0</accession>
<keyword evidence="3" id="KW-0698">rRNA processing</keyword>
<dbReference type="PANTHER" id="PTHR33692">
    <property type="entry name" value="RIBOSOME MATURATION FACTOR RIMM"/>
    <property type="match status" value="1"/>
</dbReference>
<protein>
    <recommendedName>
        <fullName evidence="10">Ribosome maturation factor RimM</fullName>
    </recommendedName>
</protein>
<keyword evidence="4" id="KW-0143">Chaperone</keyword>
<feature type="domain" description="Ribosome maturation factor RimM PRC barrel" evidence="7">
    <location>
        <begin position="222"/>
        <end position="303"/>
    </location>
</feature>
<feature type="region of interest" description="Disordered" evidence="5">
    <location>
        <begin position="15"/>
        <end position="50"/>
    </location>
</feature>
<evidence type="ECO:0008006" key="10">
    <source>
        <dbReference type="Google" id="ProtNLM"/>
    </source>
</evidence>
<name>A0AAV1IBS0_9CHLO</name>
<comment type="caution">
    <text evidence="8">The sequence shown here is derived from an EMBL/GenBank/DDBJ whole genome shotgun (WGS) entry which is preliminary data.</text>
</comment>
<dbReference type="AlphaFoldDB" id="A0AAV1IBS0"/>
<evidence type="ECO:0000259" key="6">
    <source>
        <dbReference type="Pfam" id="PF01782"/>
    </source>
</evidence>
<dbReference type="PANTHER" id="PTHR33692:SF1">
    <property type="entry name" value="RIBOSOME MATURATION FACTOR RIMM"/>
    <property type="match status" value="1"/>
</dbReference>
<evidence type="ECO:0000256" key="1">
    <source>
        <dbReference type="ARBA" id="ARBA00022490"/>
    </source>
</evidence>
<reference evidence="8 9" key="1">
    <citation type="submission" date="2023-10" db="EMBL/GenBank/DDBJ databases">
        <authorList>
            <person name="Maclean D."/>
            <person name="Macfadyen A."/>
        </authorList>
    </citation>
    <scope>NUCLEOTIDE SEQUENCE [LARGE SCALE GENOMIC DNA]</scope>
</reference>
<organism evidence="8 9">
    <name type="scientific">Coccomyxa viridis</name>
    <dbReference type="NCBI Taxonomy" id="1274662"/>
    <lineage>
        <taxon>Eukaryota</taxon>
        <taxon>Viridiplantae</taxon>
        <taxon>Chlorophyta</taxon>
        <taxon>core chlorophytes</taxon>
        <taxon>Trebouxiophyceae</taxon>
        <taxon>Trebouxiophyceae incertae sedis</taxon>
        <taxon>Coccomyxaceae</taxon>
        <taxon>Coccomyxa</taxon>
    </lineage>
</organism>
<dbReference type="EMBL" id="CAUYUE010000010">
    <property type="protein sequence ID" value="CAK0784479.1"/>
    <property type="molecule type" value="Genomic_DNA"/>
</dbReference>
<proteinExistence type="inferred from homology"/>
<keyword evidence="2" id="KW-0690">Ribosome biogenesis</keyword>
<dbReference type="NCBIfam" id="TIGR02273">
    <property type="entry name" value="16S_RimM"/>
    <property type="match status" value="1"/>
</dbReference>
<dbReference type="SUPFAM" id="SSF50346">
    <property type="entry name" value="PRC-barrel domain"/>
    <property type="match status" value="1"/>
</dbReference>
<dbReference type="HAMAP" id="MF_00014">
    <property type="entry name" value="Ribosome_mat_RimM"/>
    <property type="match status" value="1"/>
</dbReference>
<dbReference type="Pfam" id="PF24986">
    <property type="entry name" value="PRC_RimM"/>
    <property type="match status" value="1"/>
</dbReference>
<dbReference type="GO" id="GO:0006364">
    <property type="term" value="P:rRNA processing"/>
    <property type="evidence" value="ECO:0007669"/>
    <property type="project" value="UniProtKB-KW"/>
</dbReference>
<dbReference type="Gene3D" id="2.40.30.60">
    <property type="entry name" value="RimM"/>
    <property type="match status" value="1"/>
</dbReference>
<evidence type="ECO:0000256" key="4">
    <source>
        <dbReference type="ARBA" id="ARBA00023186"/>
    </source>
</evidence>
<dbReference type="GO" id="GO:0043022">
    <property type="term" value="F:ribosome binding"/>
    <property type="evidence" value="ECO:0007669"/>
    <property type="project" value="InterPro"/>
</dbReference>
<keyword evidence="9" id="KW-1185">Reference proteome</keyword>
<dbReference type="InterPro" id="IPR009000">
    <property type="entry name" value="Transl_B-barrel_sf"/>
</dbReference>
<dbReference type="GO" id="GO:0005840">
    <property type="term" value="C:ribosome"/>
    <property type="evidence" value="ECO:0007669"/>
    <property type="project" value="InterPro"/>
</dbReference>
<dbReference type="InterPro" id="IPR002676">
    <property type="entry name" value="RimM_N"/>
</dbReference>
<dbReference type="SUPFAM" id="SSF50447">
    <property type="entry name" value="Translation proteins"/>
    <property type="match status" value="1"/>
</dbReference>
<sequence>MIALAGIAEGLHSSHTCRQPLRPTHGQQARPYSYKTPRLAGGQGAASGVETHRPSWAAAFSGVVGDVSAEDSSTAGKQQEVLHANSSSLYGDSQLRTLKSNEGQSSVSEEDLVELGMFGSPHGVKGAIRLFPTTDSADERLRHAGTRWTLPREVGSRKRGHVPRQIEVIEGRPILQKGREVWLLKLAGVDSPEAADMLKGLRLLMRLRDRPALDSEDDFYVQDLVGMQVVMQASGSLVGTVVDVYDGTGTHDVLRVALTPEDTSSPEEGEGGERTVLLPFASEVVPVVDRDSRRMEITPPVGLLDLVTVAKESRAKPKRGR</sequence>
<dbReference type="InterPro" id="IPR011033">
    <property type="entry name" value="PRC_barrel-like_sf"/>
</dbReference>
<dbReference type="Pfam" id="PF01782">
    <property type="entry name" value="RimM"/>
    <property type="match status" value="1"/>
</dbReference>
<keyword evidence="1" id="KW-0963">Cytoplasm</keyword>
<dbReference type="Gene3D" id="2.30.30.240">
    <property type="entry name" value="PRC-barrel domain"/>
    <property type="match status" value="1"/>
</dbReference>
<dbReference type="InterPro" id="IPR011961">
    <property type="entry name" value="RimM"/>
</dbReference>
<evidence type="ECO:0000259" key="7">
    <source>
        <dbReference type="Pfam" id="PF24986"/>
    </source>
</evidence>
<dbReference type="Proteomes" id="UP001314263">
    <property type="component" value="Unassembled WGS sequence"/>
</dbReference>
<dbReference type="InterPro" id="IPR056792">
    <property type="entry name" value="PRC_RimM"/>
</dbReference>
<evidence type="ECO:0000256" key="3">
    <source>
        <dbReference type="ARBA" id="ARBA00022552"/>
    </source>
</evidence>